<evidence type="ECO:0000313" key="2">
    <source>
        <dbReference type="EMBL" id="GAA2069947.1"/>
    </source>
</evidence>
<sequence length="167" mass="18003">MPADMVVLVATAVLACVAVVAALVALRAARQVARHQHADAPSPAEPATPAAVAVRDPEPQQAPREVRVVEGRVIVPPSREEVVSTALSRPQVRLAVLLHGVARALRPESRDRIGALVRREYRDRRRHRLRSGRRAARAAHLAVDPTPPSAHWLGEADGRAEDRAIGA</sequence>
<dbReference type="Proteomes" id="UP001501480">
    <property type="component" value="Unassembled WGS sequence"/>
</dbReference>
<evidence type="ECO:0000256" key="1">
    <source>
        <dbReference type="SAM" id="MobiDB-lite"/>
    </source>
</evidence>
<accession>A0ABN2VT56</accession>
<reference evidence="2 3" key="1">
    <citation type="journal article" date="2019" name="Int. J. Syst. Evol. Microbiol.">
        <title>The Global Catalogue of Microorganisms (GCM) 10K type strain sequencing project: providing services to taxonomists for standard genome sequencing and annotation.</title>
        <authorList>
            <consortium name="The Broad Institute Genomics Platform"/>
            <consortium name="The Broad Institute Genome Sequencing Center for Infectious Disease"/>
            <person name="Wu L."/>
            <person name="Ma J."/>
        </authorList>
    </citation>
    <scope>NUCLEOTIDE SEQUENCE [LARGE SCALE GENOMIC DNA]</scope>
    <source>
        <strain evidence="2 3">JCM 15749</strain>
    </source>
</reference>
<organism evidence="2 3">
    <name type="scientific">Aeromicrobium halocynthiae</name>
    <dbReference type="NCBI Taxonomy" id="560557"/>
    <lineage>
        <taxon>Bacteria</taxon>
        <taxon>Bacillati</taxon>
        <taxon>Actinomycetota</taxon>
        <taxon>Actinomycetes</taxon>
        <taxon>Propionibacteriales</taxon>
        <taxon>Nocardioidaceae</taxon>
        <taxon>Aeromicrobium</taxon>
    </lineage>
</organism>
<dbReference type="EMBL" id="BAAAPY010000001">
    <property type="protein sequence ID" value="GAA2069947.1"/>
    <property type="molecule type" value="Genomic_DNA"/>
</dbReference>
<name>A0ABN2VT56_9ACTN</name>
<proteinExistence type="predicted"/>
<feature type="compositionally biased region" description="Basic residues" evidence="1">
    <location>
        <begin position="128"/>
        <end position="137"/>
    </location>
</feature>
<evidence type="ECO:0000313" key="3">
    <source>
        <dbReference type="Proteomes" id="UP001501480"/>
    </source>
</evidence>
<comment type="caution">
    <text evidence="2">The sequence shown here is derived from an EMBL/GenBank/DDBJ whole genome shotgun (WGS) entry which is preliminary data.</text>
</comment>
<feature type="region of interest" description="Disordered" evidence="1">
    <location>
        <begin position="128"/>
        <end position="167"/>
    </location>
</feature>
<protein>
    <submittedName>
        <fullName evidence="2">Uncharacterized protein</fullName>
    </submittedName>
</protein>
<feature type="compositionally biased region" description="Low complexity" evidence="1">
    <location>
        <begin position="39"/>
        <end position="53"/>
    </location>
</feature>
<feature type="region of interest" description="Disordered" evidence="1">
    <location>
        <begin position="36"/>
        <end position="61"/>
    </location>
</feature>
<dbReference type="RefSeq" id="WP_344323553.1">
    <property type="nucleotide sequence ID" value="NZ_BAAAPY010000001.1"/>
</dbReference>
<gene>
    <name evidence="2" type="ORF">GCM10009821_03420</name>
</gene>
<feature type="compositionally biased region" description="Basic and acidic residues" evidence="1">
    <location>
        <begin position="154"/>
        <end position="167"/>
    </location>
</feature>
<keyword evidence="3" id="KW-1185">Reference proteome</keyword>